<keyword evidence="5" id="KW-0472">Membrane</keyword>
<sequence>MMKKTVLTVILAGLSGIAAANGWYVQGDVGASKLQVKESVFKVKDTNPSARIAVGKDTGALRYALDYTYFGKLDNHEKGVNRGVPFDHKAKMKVHSVGLSAIYDFENATALTPYVGARLGLNIADADSRTVYGNSLSTVSETSTTVGIGGLAGAQYQFTDKLAANAGLEYNYLGKIGANDGKVSQYGANVGLRYNF</sequence>
<keyword evidence="10" id="KW-1185">Reference proteome</keyword>
<dbReference type="SUPFAM" id="SSF56925">
    <property type="entry name" value="OMPA-like"/>
    <property type="match status" value="1"/>
</dbReference>
<dbReference type="Gene3D" id="2.40.160.20">
    <property type="match status" value="1"/>
</dbReference>
<dbReference type="InterPro" id="IPR011250">
    <property type="entry name" value="OMP/PagP_B-barrel"/>
</dbReference>
<dbReference type="OrthoDB" id="6648740at2"/>
<evidence type="ECO:0000256" key="2">
    <source>
        <dbReference type="ARBA" id="ARBA00009830"/>
    </source>
</evidence>
<dbReference type="AlphaFoldDB" id="A0A5P3MSJ1"/>
<evidence type="ECO:0000256" key="3">
    <source>
        <dbReference type="ARBA" id="ARBA00022452"/>
    </source>
</evidence>
<feature type="domain" description="Porin opacity type" evidence="8">
    <location>
        <begin position="54"/>
        <end position="196"/>
    </location>
</feature>
<keyword evidence="7" id="KW-0732">Signal</keyword>
<dbReference type="GO" id="GO:0009279">
    <property type="term" value="C:cell outer membrane"/>
    <property type="evidence" value="ECO:0007669"/>
    <property type="project" value="UniProtKB-SubCell"/>
</dbReference>
<reference evidence="9 10" key="1">
    <citation type="submission" date="2018-08" db="EMBL/GenBank/DDBJ databases">
        <title>Neisseria animalis ATCC 49930 complete genome.</title>
        <authorList>
            <person name="Veseli I.A."/>
            <person name="Mascarenhas dos Santos A.C."/>
            <person name="Buttler R."/>
            <person name="Pombert J.-F."/>
        </authorList>
    </citation>
    <scope>NUCLEOTIDE SEQUENCE [LARGE SCALE GENOMIC DNA]</scope>
    <source>
        <strain evidence="9 10">ATCC 49930</strain>
    </source>
</reference>
<evidence type="ECO:0000256" key="7">
    <source>
        <dbReference type="SAM" id="SignalP"/>
    </source>
</evidence>
<gene>
    <name evidence="9" type="ORF">D0T90_07945</name>
</gene>
<organism evidence="9 10">
    <name type="scientific">Neisseria animalis</name>
    <dbReference type="NCBI Taxonomy" id="492"/>
    <lineage>
        <taxon>Bacteria</taxon>
        <taxon>Pseudomonadati</taxon>
        <taxon>Pseudomonadota</taxon>
        <taxon>Betaproteobacteria</taxon>
        <taxon>Neisseriales</taxon>
        <taxon>Neisseriaceae</taxon>
        <taxon>Neisseria</taxon>
    </lineage>
</organism>
<evidence type="ECO:0000259" key="8">
    <source>
        <dbReference type="Pfam" id="PF02462"/>
    </source>
</evidence>
<dbReference type="EMBL" id="CP031699">
    <property type="protein sequence ID" value="QEY24410.1"/>
    <property type="molecule type" value="Genomic_DNA"/>
</dbReference>
<evidence type="ECO:0000256" key="1">
    <source>
        <dbReference type="ARBA" id="ARBA00004442"/>
    </source>
</evidence>
<proteinExistence type="inferred from homology"/>
<comment type="subcellular location">
    <subcellularLocation>
        <location evidence="1">Cell outer membrane</location>
    </subcellularLocation>
</comment>
<dbReference type="RefSeq" id="WP_123795941.1">
    <property type="nucleotide sequence ID" value="NZ_CP031699.1"/>
</dbReference>
<evidence type="ECO:0000256" key="4">
    <source>
        <dbReference type="ARBA" id="ARBA00022692"/>
    </source>
</evidence>
<evidence type="ECO:0000256" key="5">
    <source>
        <dbReference type="ARBA" id="ARBA00023136"/>
    </source>
</evidence>
<dbReference type="InterPro" id="IPR003394">
    <property type="entry name" value="Porin_opacity"/>
</dbReference>
<dbReference type="Proteomes" id="UP000325536">
    <property type="component" value="Chromosome"/>
</dbReference>
<feature type="chain" id="PRO_5031509713" description="Porin opacity type domain-containing protein" evidence="7">
    <location>
        <begin position="21"/>
        <end position="196"/>
    </location>
</feature>
<feature type="signal peptide" evidence="7">
    <location>
        <begin position="1"/>
        <end position="20"/>
    </location>
</feature>
<protein>
    <recommendedName>
        <fullName evidence="8">Porin opacity type domain-containing protein</fullName>
    </recommendedName>
</protein>
<evidence type="ECO:0000313" key="9">
    <source>
        <dbReference type="EMBL" id="QEY24410.1"/>
    </source>
</evidence>
<evidence type="ECO:0000313" key="10">
    <source>
        <dbReference type="Proteomes" id="UP000325536"/>
    </source>
</evidence>
<accession>A0A5P3MSJ1</accession>
<evidence type="ECO:0000256" key="6">
    <source>
        <dbReference type="ARBA" id="ARBA00023237"/>
    </source>
</evidence>
<keyword evidence="4" id="KW-0812">Transmembrane</keyword>
<dbReference type="GO" id="GO:0015288">
    <property type="term" value="F:porin activity"/>
    <property type="evidence" value="ECO:0007669"/>
    <property type="project" value="InterPro"/>
</dbReference>
<keyword evidence="6" id="KW-0998">Cell outer membrane</keyword>
<dbReference type="KEGG" id="naq:D0T90_07945"/>
<keyword evidence="3" id="KW-1134">Transmembrane beta strand</keyword>
<dbReference type="Pfam" id="PF02462">
    <property type="entry name" value="Opacity"/>
    <property type="match status" value="1"/>
</dbReference>
<comment type="similarity">
    <text evidence="2">Belongs to the opacity porin family.</text>
</comment>
<name>A0A5P3MSJ1_NEIAN</name>